<sequence length="103" mass="12156">MGLGALLLIIVWVVCFVYLGMLVVQMVRARRIWWAVVTSVVLLYWIGWYGWKLDFGRSLFQLRGWLDWVGLGLYVTVMLATPLWMFVNWMRSRRRGSERDASP</sequence>
<accession>B9L4H4</accession>
<keyword evidence="2" id="KW-0614">Plasmid</keyword>
<evidence type="ECO:0000313" key="2">
    <source>
        <dbReference type="EMBL" id="ACM06786.1"/>
    </source>
</evidence>
<evidence type="ECO:0000313" key="3">
    <source>
        <dbReference type="Proteomes" id="UP000000447"/>
    </source>
</evidence>
<feature type="transmembrane region" description="Helical" evidence="1">
    <location>
        <begin position="32"/>
        <end position="51"/>
    </location>
</feature>
<dbReference type="AlphaFoldDB" id="B9L4H4"/>
<dbReference type="KEGG" id="tro:trd_A0688"/>
<keyword evidence="1" id="KW-0472">Membrane</keyword>
<reference evidence="2 3" key="1">
    <citation type="journal article" date="2009" name="PLoS ONE">
        <title>Complete genome sequence of the aerobic CO-oxidizing thermophile Thermomicrobium roseum.</title>
        <authorList>
            <person name="Wu D."/>
            <person name="Raymond J."/>
            <person name="Wu M."/>
            <person name="Chatterji S."/>
            <person name="Ren Q."/>
            <person name="Graham J.E."/>
            <person name="Bryant D.A."/>
            <person name="Robb F."/>
            <person name="Colman A."/>
            <person name="Tallon L.J."/>
            <person name="Badger J.H."/>
            <person name="Madupu R."/>
            <person name="Ward N.L."/>
            <person name="Eisen J.A."/>
        </authorList>
    </citation>
    <scope>NUCLEOTIDE SEQUENCE [LARGE SCALE GENOMIC DNA]</scope>
    <source>
        <strain evidence="3">ATCC 27502 / DSM 5159 / P-2</strain>
        <plasmid evidence="2">unnamed</plasmid>
    </source>
</reference>
<dbReference type="Proteomes" id="UP000000447">
    <property type="component" value="Plasmid unnamed"/>
</dbReference>
<protein>
    <submittedName>
        <fullName evidence="2">Uncharacterized protein</fullName>
    </submittedName>
</protein>
<feature type="transmembrane region" description="Helical" evidence="1">
    <location>
        <begin position="6"/>
        <end position="25"/>
    </location>
</feature>
<gene>
    <name evidence="2" type="ordered locus">trd_A0688</name>
</gene>
<keyword evidence="1" id="KW-1133">Transmembrane helix</keyword>
<dbReference type="EMBL" id="CP001276">
    <property type="protein sequence ID" value="ACM06786.1"/>
    <property type="molecule type" value="Genomic_DNA"/>
</dbReference>
<name>B9L4H4_THERP</name>
<keyword evidence="1" id="KW-0812">Transmembrane</keyword>
<proteinExistence type="predicted"/>
<dbReference type="RefSeq" id="WP_012642773.1">
    <property type="nucleotide sequence ID" value="NC_011961.1"/>
</dbReference>
<organism evidence="2 3">
    <name type="scientific">Thermomicrobium roseum (strain ATCC 27502 / DSM 5159 / P-2)</name>
    <dbReference type="NCBI Taxonomy" id="309801"/>
    <lineage>
        <taxon>Bacteria</taxon>
        <taxon>Pseudomonadati</taxon>
        <taxon>Thermomicrobiota</taxon>
        <taxon>Thermomicrobia</taxon>
        <taxon>Thermomicrobiales</taxon>
        <taxon>Thermomicrobiaceae</taxon>
        <taxon>Thermomicrobium</taxon>
    </lineage>
</organism>
<dbReference type="HOGENOM" id="CLU_2262517_0_0_0"/>
<geneLocation type="plasmid" evidence="3">
    <name>Tros</name>
</geneLocation>
<evidence type="ECO:0000256" key="1">
    <source>
        <dbReference type="SAM" id="Phobius"/>
    </source>
</evidence>
<feature type="transmembrane region" description="Helical" evidence="1">
    <location>
        <begin position="71"/>
        <end position="89"/>
    </location>
</feature>
<keyword evidence="3" id="KW-1185">Reference proteome</keyword>